<evidence type="ECO:0000256" key="1">
    <source>
        <dbReference type="SAM" id="MobiDB-lite"/>
    </source>
</evidence>
<evidence type="ECO:0000313" key="5">
    <source>
        <dbReference type="Proteomes" id="UP000265836"/>
    </source>
</evidence>
<dbReference type="GO" id="GO:1901135">
    <property type="term" value="P:carbohydrate derivative metabolic process"/>
    <property type="evidence" value="ECO:0007669"/>
    <property type="project" value="UniProtKB-ARBA"/>
</dbReference>
<feature type="region of interest" description="Disordered" evidence="1">
    <location>
        <begin position="412"/>
        <end position="438"/>
    </location>
</feature>
<dbReference type="PANTHER" id="PTHR12526">
    <property type="entry name" value="GLYCOSYLTRANSFERASE"/>
    <property type="match status" value="1"/>
</dbReference>
<dbReference type="Proteomes" id="UP000265836">
    <property type="component" value="Unassembled WGS sequence"/>
</dbReference>
<name>A0A397NL73_ECTOL</name>
<dbReference type="InterPro" id="IPR028098">
    <property type="entry name" value="Glyco_trans_4-like_N"/>
</dbReference>
<dbReference type="CDD" id="cd03794">
    <property type="entry name" value="GT4_WbuB-like"/>
    <property type="match status" value="1"/>
</dbReference>
<sequence>MKIIYLHQYFNTPNMPGGTRSYEMARRLVAKGHEVHMVTSWREADGRTQWFQTQEDGIVVHWLPVAYSNHMSYSQRIRAFFRFALRAAQKAVSLRGDIVFATSTPLTIALPAVFAARRNSLPMVFEVRDLWPELPIAMGALRNPVLRWVARRLERWAYRHSESVVALSPGMRDGVVAAGYASGRVAVIPNSADNDFFQSTSASGARVFRQQRTWLGERPLLVYTGTFGRINGVSYLVELAARLRVIAPDIRVLLVGDGQEVEQIRSRAVAAGVLGDNLFIEGQVAKREIPALLAAADMTCSLFIDLPEMRANSANKFFDGLAAAKPIFLNYGGWQADLVEACGCGVVAWNKSLDDVAALVARCLHDRAWLESAGKAAQVLARESFDRDVLALQLERVLLDARDWRGEGASATAAGDYFSPVSKAPVEPENLTRGSQLP</sequence>
<proteinExistence type="predicted"/>
<feature type="domain" description="Glycosyltransferase subfamily 4-like N-terminal" evidence="3">
    <location>
        <begin position="18"/>
        <end position="190"/>
    </location>
</feature>
<reference evidence="4 5" key="1">
    <citation type="submission" date="2018-08" db="EMBL/GenBank/DDBJ databases">
        <title>Genome sequencing of rice bacterial endophytes.</title>
        <authorList>
            <person name="Venturi V."/>
        </authorList>
    </citation>
    <scope>NUCLEOTIDE SEQUENCE [LARGE SCALE GENOMIC DNA]</scope>
    <source>
        <strain evidence="4 5">E1205</strain>
    </source>
</reference>
<protein>
    <submittedName>
        <fullName evidence="4">Glycosyltransferase involved in cell wall biosynthesis</fullName>
    </submittedName>
</protein>
<dbReference type="SUPFAM" id="SSF53756">
    <property type="entry name" value="UDP-Glycosyltransferase/glycogen phosphorylase"/>
    <property type="match status" value="1"/>
</dbReference>
<comment type="caution">
    <text evidence="4">The sequence shown here is derived from an EMBL/GenBank/DDBJ whole genome shotgun (WGS) entry which is preliminary data.</text>
</comment>
<keyword evidence="4" id="KW-0808">Transferase</keyword>
<evidence type="ECO:0000259" key="3">
    <source>
        <dbReference type="Pfam" id="PF13579"/>
    </source>
</evidence>
<dbReference type="EMBL" id="QXDA01000001">
    <property type="protein sequence ID" value="RIA36339.1"/>
    <property type="molecule type" value="Genomic_DNA"/>
</dbReference>
<dbReference type="Pfam" id="PF00534">
    <property type="entry name" value="Glycos_transf_1"/>
    <property type="match status" value="1"/>
</dbReference>
<dbReference type="PANTHER" id="PTHR12526:SF638">
    <property type="entry name" value="SPORE COAT PROTEIN SA"/>
    <property type="match status" value="1"/>
</dbReference>
<evidence type="ECO:0000313" key="4">
    <source>
        <dbReference type="EMBL" id="RIA36339.1"/>
    </source>
</evidence>
<accession>A0A397NL73</accession>
<dbReference type="AlphaFoldDB" id="A0A397NL73"/>
<dbReference type="InterPro" id="IPR001296">
    <property type="entry name" value="Glyco_trans_1"/>
</dbReference>
<gene>
    <name evidence="4" type="ORF">DFO61_0811</name>
</gene>
<organism evidence="4 5">
    <name type="scientific">Ectopseudomonas oleovorans</name>
    <name type="common">Pseudomonas oleovorans</name>
    <dbReference type="NCBI Taxonomy" id="301"/>
    <lineage>
        <taxon>Bacteria</taxon>
        <taxon>Pseudomonadati</taxon>
        <taxon>Pseudomonadota</taxon>
        <taxon>Gammaproteobacteria</taxon>
        <taxon>Pseudomonadales</taxon>
        <taxon>Pseudomonadaceae</taxon>
        <taxon>Ectopseudomonas</taxon>
    </lineage>
</organism>
<dbReference type="GO" id="GO:0016757">
    <property type="term" value="F:glycosyltransferase activity"/>
    <property type="evidence" value="ECO:0007669"/>
    <property type="project" value="InterPro"/>
</dbReference>
<evidence type="ECO:0000259" key="2">
    <source>
        <dbReference type="Pfam" id="PF00534"/>
    </source>
</evidence>
<dbReference type="Gene3D" id="3.40.50.2000">
    <property type="entry name" value="Glycogen Phosphorylase B"/>
    <property type="match status" value="2"/>
</dbReference>
<feature type="domain" description="Glycosyl transferase family 1" evidence="2">
    <location>
        <begin position="209"/>
        <end position="377"/>
    </location>
</feature>
<dbReference type="Pfam" id="PF13579">
    <property type="entry name" value="Glyco_trans_4_4"/>
    <property type="match status" value="1"/>
</dbReference>